<dbReference type="PANTHER" id="PTHR33990:SF1">
    <property type="entry name" value="PROTEIN YJDN"/>
    <property type="match status" value="1"/>
</dbReference>
<organism evidence="2 3">
    <name type="scientific">Paenibacillus konkukensis</name>
    <dbReference type="NCBI Taxonomy" id="2020716"/>
    <lineage>
        <taxon>Bacteria</taxon>
        <taxon>Bacillati</taxon>
        <taxon>Bacillota</taxon>
        <taxon>Bacilli</taxon>
        <taxon>Bacillales</taxon>
        <taxon>Paenibacillaceae</taxon>
        <taxon>Paenibacillus</taxon>
    </lineage>
</organism>
<dbReference type="InterPro" id="IPR029068">
    <property type="entry name" value="Glyas_Bleomycin-R_OHBP_Dase"/>
</dbReference>
<protein>
    <recommendedName>
        <fullName evidence="1">PhnB-like domain-containing protein</fullName>
    </recommendedName>
</protein>
<dbReference type="InterPro" id="IPR028973">
    <property type="entry name" value="PhnB-like"/>
</dbReference>
<reference evidence="2" key="2">
    <citation type="journal article" date="2021" name="J Anim Sci Technol">
        <title>Complete genome sequence of Paenibacillus konkukensis sp. nov. SK3146 as a potential probiotic strain.</title>
        <authorList>
            <person name="Jung H.I."/>
            <person name="Park S."/>
            <person name="Niu K.M."/>
            <person name="Lee S.W."/>
            <person name="Kothari D."/>
            <person name="Yi K.J."/>
            <person name="Kim S.K."/>
        </authorList>
    </citation>
    <scope>NUCLEOTIDE SEQUENCE</scope>
    <source>
        <strain evidence="2">SK3146</strain>
    </source>
</reference>
<sequence>MNMAAKLVPYLMSEDARTQAEFYQNALDGEIHFIKTLGEVPGTPEAAKDKVMHLVLTVAGGNTLFLSDSFQPAEGGRNMSLSLTFAEEAEARNAYAKLGEGGTIKLPFDQQPWGAYYGEVVDRYGVTWQIVK</sequence>
<dbReference type="CDD" id="cd06588">
    <property type="entry name" value="PhnB_like"/>
    <property type="match status" value="1"/>
</dbReference>
<dbReference type="SUPFAM" id="SSF54593">
    <property type="entry name" value="Glyoxalase/Bleomycin resistance protein/Dihydroxybiphenyl dioxygenase"/>
    <property type="match status" value="1"/>
</dbReference>
<evidence type="ECO:0000313" key="3">
    <source>
        <dbReference type="Proteomes" id="UP001057134"/>
    </source>
</evidence>
<proteinExistence type="predicted"/>
<dbReference type="PANTHER" id="PTHR33990">
    <property type="entry name" value="PROTEIN YJDN-RELATED"/>
    <property type="match status" value="1"/>
</dbReference>
<dbReference type="Pfam" id="PF06983">
    <property type="entry name" value="3-dmu-9_3-mt"/>
    <property type="match status" value="1"/>
</dbReference>
<gene>
    <name evidence="2" type="ORF">SK3146_02172</name>
</gene>
<reference evidence="2" key="1">
    <citation type="submission" date="2018-02" db="EMBL/GenBank/DDBJ databases">
        <authorList>
            <person name="Kim S.-K."/>
            <person name="Jung H.-I."/>
            <person name="Lee S.-W."/>
        </authorList>
    </citation>
    <scope>NUCLEOTIDE SEQUENCE</scope>
    <source>
        <strain evidence="2">SK3146</strain>
    </source>
</reference>
<name>A0ABY4RLS7_9BACL</name>
<keyword evidence="3" id="KW-1185">Reference proteome</keyword>
<accession>A0ABY4RLS7</accession>
<evidence type="ECO:0000259" key="1">
    <source>
        <dbReference type="Pfam" id="PF06983"/>
    </source>
</evidence>
<dbReference type="Gene3D" id="3.10.180.10">
    <property type="entry name" value="2,3-Dihydroxybiphenyl 1,2-Dioxygenase, domain 1"/>
    <property type="match status" value="1"/>
</dbReference>
<dbReference type="EMBL" id="CP027059">
    <property type="protein sequence ID" value="UQZ83012.1"/>
    <property type="molecule type" value="Genomic_DNA"/>
</dbReference>
<feature type="domain" description="PhnB-like" evidence="1">
    <location>
        <begin position="6"/>
        <end position="131"/>
    </location>
</feature>
<dbReference type="Proteomes" id="UP001057134">
    <property type="component" value="Chromosome"/>
</dbReference>
<evidence type="ECO:0000313" key="2">
    <source>
        <dbReference type="EMBL" id="UQZ83012.1"/>
    </source>
</evidence>